<organism evidence="3 4">
    <name type="scientific">Mycobacterium phage Mitti</name>
    <dbReference type="NCBI Taxonomy" id="1917488"/>
    <lineage>
        <taxon>Viruses</taxon>
        <taxon>Duplodnaviria</taxon>
        <taxon>Heunggongvirae</taxon>
        <taxon>Uroviricota</taxon>
        <taxon>Caudoviricetes</taxon>
        <taxon>Weiservirinae</taxon>
        <taxon>Fionnbharthvirus</taxon>
        <taxon>Fionnbharthvirus fionnbharth</taxon>
    </lineage>
</organism>
<sequence>MAGRNTTRRDRHRRIIASGKHPNFPEPEPPCHVCGLPIDYRAHHLDPLAFTIDHITPLALGGEDTLDNLGPAHRKCNRAKSDKPPTWRPGVTFVTERRWSA</sequence>
<proteinExistence type="predicted"/>
<name>A0A1J0MDW9_9CAUD</name>
<gene>
    <name evidence="3" type="ORF">SEA_MITTI_94</name>
</gene>
<feature type="region of interest" description="Disordered" evidence="1">
    <location>
        <begin position="1"/>
        <end position="28"/>
    </location>
</feature>
<dbReference type="CDD" id="cd00085">
    <property type="entry name" value="HNHc"/>
    <property type="match status" value="1"/>
</dbReference>
<dbReference type="GO" id="GO:0003676">
    <property type="term" value="F:nucleic acid binding"/>
    <property type="evidence" value="ECO:0007669"/>
    <property type="project" value="InterPro"/>
</dbReference>
<evidence type="ECO:0000313" key="3">
    <source>
        <dbReference type="EMBL" id="APD19219.1"/>
    </source>
</evidence>
<keyword evidence="3" id="KW-0540">Nuclease</keyword>
<dbReference type="InterPro" id="IPR003615">
    <property type="entry name" value="HNH_nuc"/>
</dbReference>
<protein>
    <submittedName>
        <fullName evidence="3">HNH endonuclease</fullName>
    </submittedName>
</protein>
<dbReference type="GO" id="GO:0008270">
    <property type="term" value="F:zinc ion binding"/>
    <property type="evidence" value="ECO:0007669"/>
    <property type="project" value="InterPro"/>
</dbReference>
<dbReference type="Pfam" id="PF01844">
    <property type="entry name" value="HNH"/>
    <property type="match status" value="1"/>
</dbReference>
<dbReference type="Gene3D" id="1.10.30.50">
    <property type="match status" value="1"/>
</dbReference>
<evidence type="ECO:0000259" key="2">
    <source>
        <dbReference type="SMART" id="SM00507"/>
    </source>
</evidence>
<feature type="domain" description="HNH nuclease" evidence="2">
    <location>
        <begin position="21"/>
        <end position="78"/>
    </location>
</feature>
<dbReference type="GO" id="GO:0004519">
    <property type="term" value="F:endonuclease activity"/>
    <property type="evidence" value="ECO:0007669"/>
    <property type="project" value="UniProtKB-KW"/>
</dbReference>
<dbReference type="Proteomes" id="UP000224050">
    <property type="component" value="Segment"/>
</dbReference>
<accession>A0A1J0MDW9</accession>
<dbReference type="EMBL" id="KY087992">
    <property type="protein sequence ID" value="APD19219.1"/>
    <property type="molecule type" value="Genomic_DNA"/>
</dbReference>
<dbReference type="SMART" id="SM00507">
    <property type="entry name" value="HNHc"/>
    <property type="match status" value="1"/>
</dbReference>
<evidence type="ECO:0000256" key="1">
    <source>
        <dbReference type="SAM" id="MobiDB-lite"/>
    </source>
</evidence>
<evidence type="ECO:0000313" key="4">
    <source>
        <dbReference type="Proteomes" id="UP000224050"/>
    </source>
</evidence>
<reference evidence="4" key="1">
    <citation type="submission" date="2016-11" db="EMBL/GenBank/DDBJ databases">
        <authorList>
            <person name="Jaros S."/>
            <person name="Januszkiewicz K."/>
            <person name="Wedrychowicz H."/>
        </authorList>
    </citation>
    <scope>NUCLEOTIDE SEQUENCE [LARGE SCALE GENOMIC DNA]</scope>
</reference>
<keyword evidence="3" id="KW-0378">Hydrolase</keyword>
<keyword evidence="3" id="KW-0255">Endonuclease</keyword>
<dbReference type="InterPro" id="IPR002711">
    <property type="entry name" value="HNH"/>
</dbReference>